<dbReference type="PANTHER" id="PTHR39470">
    <property type="entry name" value="CHROMOSOME 10, WHOLE GENOME SHOTGUN SEQUENCE"/>
    <property type="match status" value="1"/>
</dbReference>
<keyword evidence="2" id="KW-0812">Transmembrane</keyword>
<organism evidence="3 4">
    <name type="scientific">Niveomyces insectorum RCEF 264</name>
    <dbReference type="NCBI Taxonomy" id="1081102"/>
    <lineage>
        <taxon>Eukaryota</taxon>
        <taxon>Fungi</taxon>
        <taxon>Dikarya</taxon>
        <taxon>Ascomycota</taxon>
        <taxon>Pezizomycotina</taxon>
        <taxon>Sordariomycetes</taxon>
        <taxon>Hypocreomycetidae</taxon>
        <taxon>Hypocreales</taxon>
        <taxon>Cordycipitaceae</taxon>
        <taxon>Niveomyces</taxon>
    </lineage>
</organism>
<accession>A0A162MSW2</accession>
<keyword evidence="2" id="KW-0472">Membrane</keyword>
<keyword evidence="4" id="KW-1185">Reference proteome</keyword>
<evidence type="ECO:0000256" key="1">
    <source>
        <dbReference type="SAM" id="MobiDB-lite"/>
    </source>
</evidence>
<dbReference type="OrthoDB" id="4218123at2759"/>
<dbReference type="PANTHER" id="PTHR39470:SF1">
    <property type="entry name" value="CHORISMATE SYNTHASE PROTEIN"/>
    <property type="match status" value="1"/>
</dbReference>
<name>A0A162MSW2_9HYPO</name>
<proteinExistence type="predicted"/>
<feature type="region of interest" description="Disordered" evidence="1">
    <location>
        <begin position="433"/>
        <end position="477"/>
    </location>
</feature>
<comment type="caution">
    <text evidence="3">The sequence shown here is derived from an EMBL/GenBank/DDBJ whole genome shotgun (WGS) entry which is preliminary data.</text>
</comment>
<dbReference type="STRING" id="1081102.A0A162MSW2"/>
<feature type="transmembrane region" description="Helical" evidence="2">
    <location>
        <begin position="177"/>
        <end position="207"/>
    </location>
</feature>
<gene>
    <name evidence="3" type="ORF">SPI_01016</name>
</gene>
<feature type="transmembrane region" description="Helical" evidence="2">
    <location>
        <begin position="12"/>
        <end position="30"/>
    </location>
</feature>
<dbReference type="AlphaFoldDB" id="A0A162MSW2"/>
<feature type="transmembrane region" description="Helical" evidence="2">
    <location>
        <begin position="299"/>
        <end position="320"/>
    </location>
</feature>
<dbReference type="EMBL" id="AZHD01000002">
    <property type="protein sequence ID" value="OAA66440.1"/>
    <property type="molecule type" value="Genomic_DNA"/>
</dbReference>
<sequence length="477" mass="50927">MAIPWASLKSLLIFFGPWLLPRAIGYYRRLKLEASRRRQQQQQQPADVRPLPLRGVLVLALLTGAAVMWLLSSGLVPNRLLTALSISVSLAPPENIFVATQSRLQAPTDVLFTRLAALRPGKTLTAADEALRARFASLESRLLYLQYGPDVLAGCPFCGGTGVDATGGHNGFSANAYFYYALVDLVAPHLVNLVLIAAATSPLLLLGRRGKGSAAARAASAAGFGMPGVDGGGGGGVTSSDDAYDASAAHIRGWRAPASIAALALAAFDVYAVATYERQANARATRLVELQPFFWTMRLYRGLASGCILGLLAVILYWAATGRHNTPALGLLGVLLFGATPPPSPVHRVAAVTRSLGAVKSKLNAGAIVKNTALRDADLRGRTQAYWAREVMLVAAAMEEREVLEGVNDALLNRIDMQRITQDAELYAQNVVPSAAPLRQPTPQPQPQQPPQSEQQRESTRSRASTPVAEGSLTKRK</sequence>
<dbReference type="Proteomes" id="UP000076874">
    <property type="component" value="Unassembled WGS sequence"/>
</dbReference>
<keyword evidence="2" id="KW-1133">Transmembrane helix</keyword>
<evidence type="ECO:0000256" key="2">
    <source>
        <dbReference type="SAM" id="Phobius"/>
    </source>
</evidence>
<reference evidence="3 4" key="1">
    <citation type="journal article" date="2016" name="Genome Biol. Evol.">
        <title>Divergent and convergent evolution of fungal pathogenicity.</title>
        <authorList>
            <person name="Shang Y."/>
            <person name="Xiao G."/>
            <person name="Zheng P."/>
            <person name="Cen K."/>
            <person name="Zhan S."/>
            <person name="Wang C."/>
        </authorList>
    </citation>
    <scope>NUCLEOTIDE SEQUENCE [LARGE SCALE GENOMIC DNA]</scope>
    <source>
        <strain evidence="3 4">RCEF 264</strain>
    </source>
</reference>
<feature type="compositionally biased region" description="Pro residues" evidence="1">
    <location>
        <begin position="440"/>
        <end position="450"/>
    </location>
</feature>
<evidence type="ECO:0000313" key="3">
    <source>
        <dbReference type="EMBL" id="OAA66440.1"/>
    </source>
</evidence>
<feature type="transmembrane region" description="Helical" evidence="2">
    <location>
        <begin position="51"/>
        <end position="71"/>
    </location>
</feature>
<protein>
    <submittedName>
        <fullName evidence="3">Uncharacterized protein</fullName>
    </submittedName>
</protein>
<evidence type="ECO:0000313" key="4">
    <source>
        <dbReference type="Proteomes" id="UP000076874"/>
    </source>
</evidence>